<proteinExistence type="predicted"/>
<keyword evidence="2" id="KW-0812">Transmembrane</keyword>
<evidence type="ECO:0000256" key="1">
    <source>
        <dbReference type="SAM" id="MobiDB-lite"/>
    </source>
</evidence>
<reference evidence="4 5" key="1">
    <citation type="submission" date="2017-10" db="EMBL/GenBank/DDBJ databases">
        <title>Comparative genomics in systemic dimorphic fungi from Ajellomycetaceae.</title>
        <authorList>
            <person name="Munoz J.F."/>
            <person name="Mcewen J.G."/>
            <person name="Clay O.K."/>
            <person name="Cuomo C.A."/>
        </authorList>
    </citation>
    <scope>NUCLEOTIDE SEQUENCE [LARGE SCALE GENOMIC DNA]</scope>
    <source>
        <strain evidence="4 5">UAMH5409</strain>
    </source>
</reference>
<evidence type="ECO:0008006" key="6">
    <source>
        <dbReference type="Google" id="ProtNLM"/>
    </source>
</evidence>
<keyword evidence="5" id="KW-1185">Reference proteome</keyword>
<feature type="signal peptide" evidence="3">
    <location>
        <begin position="1"/>
        <end position="17"/>
    </location>
</feature>
<dbReference type="Proteomes" id="UP000223968">
    <property type="component" value="Unassembled WGS sequence"/>
</dbReference>
<feature type="region of interest" description="Disordered" evidence="1">
    <location>
        <begin position="284"/>
        <end position="316"/>
    </location>
</feature>
<feature type="compositionally biased region" description="Polar residues" evidence="1">
    <location>
        <begin position="284"/>
        <end position="293"/>
    </location>
</feature>
<keyword evidence="2" id="KW-0472">Membrane</keyword>
<dbReference type="EMBL" id="PDNB01000017">
    <property type="protein sequence ID" value="PGH16404.1"/>
    <property type="molecule type" value="Genomic_DNA"/>
</dbReference>
<keyword evidence="3" id="KW-0732">Signal</keyword>
<accession>A0A2B7XXA1</accession>
<name>A0A2B7XXA1_9EURO</name>
<feature type="compositionally biased region" description="Low complexity" evidence="1">
    <location>
        <begin position="294"/>
        <end position="314"/>
    </location>
</feature>
<dbReference type="AlphaFoldDB" id="A0A2B7XXA1"/>
<evidence type="ECO:0000256" key="2">
    <source>
        <dbReference type="SAM" id="Phobius"/>
    </source>
</evidence>
<evidence type="ECO:0000313" key="4">
    <source>
        <dbReference type="EMBL" id="PGH16404.1"/>
    </source>
</evidence>
<evidence type="ECO:0000313" key="5">
    <source>
        <dbReference type="Proteomes" id="UP000223968"/>
    </source>
</evidence>
<feature type="chain" id="PRO_5012157179" description="Mid2 domain-containing protein" evidence="3">
    <location>
        <begin position="18"/>
        <end position="405"/>
    </location>
</feature>
<sequence length="405" mass="43077">MRTGLILFAATLAIIEAQVPTANLSVPGSDVLYSVSWITMLVPNATSRLIGLCGDPATTFTIWSSKTESSLLSTSASPSTTTIPTSELLTNRPLASKSLTTGLVITTFSTSIPSVTASSSALVPNTESSLTTFHNNTNIHNDNNNPNKRGGLSTGSKAALGITIPVAALISMIACFWLRRRRKKTALSSSETQCTEDQENKPAVHEISGLEISGSDGRCGITAELDTVDTRIQGENRLPAPNNGSRLPLWQTDSVPLQNNAVQQVAELGAGAVAATEHAVTVNHGVTSSSPQISEPMPESSPNRNSSSPTVPSSHQVFPISTSATISPASQRISFAESPVLTTTEQDSEIRGLLLDLEEVERWRGERATRLQMLVEEENAIQAEEQAILDKIRKKTKSPPRSGPS</sequence>
<evidence type="ECO:0000256" key="3">
    <source>
        <dbReference type="SAM" id="SignalP"/>
    </source>
</evidence>
<organism evidence="4 5">
    <name type="scientific">Helicocarpus griseus UAMH5409</name>
    <dbReference type="NCBI Taxonomy" id="1447875"/>
    <lineage>
        <taxon>Eukaryota</taxon>
        <taxon>Fungi</taxon>
        <taxon>Dikarya</taxon>
        <taxon>Ascomycota</taxon>
        <taxon>Pezizomycotina</taxon>
        <taxon>Eurotiomycetes</taxon>
        <taxon>Eurotiomycetidae</taxon>
        <taxon>Onygenales</taxon>
        <taxon>Ajellomycetaceae</taxon>
        <taxon>Helicocarpus</taxon>
    </lineage>
</organism>
<comment type="caution">
    <text evidence="4">The sequence shown here is derived from an EMBL/GenBank/DDBJ whole genome shotgun (WGS) entry which is preliminary data.</text>
</comment>
<protein>
    <recommendedName>
        <fullName evidence="6">Mid2 domain-containing protein</fullName>
    </recommendedName>
</protein>
<gene>
    <name evidence="4" type="ORF">AJ79_01735</name>
</gene>
<feature type="transmembrane region" description="Helical" evidence="2">
    <location>
        <begin position="158"/>
        <end position="178"/>
    </location>
</feature>
<keyword evidence="2" id="KW-1133">Transmembrane helix</keyword>